<comment type="caution">
    <text evidence="1">The sequence shown here is derived from an EMBL/GenBank/DDBJ whole genome shotgun (WGS) entry which is preliminary data.</text>
</comment>
<name>A0A179DHW1_9SPHI</name>
<evidence type="ECO:0000313" key="2">
    <source>
        <dbReference type="Proteomes" id="UP000078459"/>
    </source>
</evidence>
<proteinExistence type="predicted"/>
<gene>
    <name evidence="1" type="ORF">A5893_04930</name>
</gene>
<dbReference type="Proteomes" id="UP000078459">
    <property type="component" value="Unassembled WGS sequence"/>
</dbReference>
<reference evidence="1 2" key="1">
    <citation type="submission" date="2016-04" db="EMBL/GenBank/DDBJ databases">
        <authorList>
            <person name="Evans L.H."/>
            <person name="Alamgir A."/>
            <person name="Owens N."/>
            <person name="Weber N.D."/>
            <person name="Virtaneva K."/>
            <person name="Barbian K."/>
            <person name="Babar A."/>
            <person name="Rosenke K."/>
        </authorList>
    </citation>
    <scope>NUCLEOTIDE SEQUENCE [LARGE SCALE GENOMIC DNA]</scope>
    <source>
        <strain evidence="1 2">CCM 8644</strain>
    </source>
</reference>
<dbReference type="OrthoDB" id="1329056at2"/>
<dbReference type="Gene3D" id="2.60.120.200">
    <property type="match status" value="1"/>
</dbReference>
<dbReference type="AlphaFoldDB" id="A0A179DHW1"/>
<dbReference type="EMBL" id="LWHJ01000022">
    <property type="protein sequence ID" value="OAQ40300.1"/>
    <property type="molecule type" value="Genomic_DNA"/>
</dbReference>
<organism evidence="1 2">
    <name type="scientific">Pedobacter psychrophilus</name>
    <dbReference type="NCBI Taxonomy" id="1826909"/>
    <lineage>
        <taxon>Bacteria</taxon>
        <taxon>Pseudomonadati</taxon>
        <taxon>Bacteroidota</taxon>
        <taxon>Sphingobacteriia</taxon>
        <taxon>Sphingobacteriales</taxon>
        <taxon>Sphingobacteriaceae</taxon>
        <taxon>Pedobacter</taxon>
    </lineage>
</organism>
<evidence type="ECO:0000313" key="1">
    <source>
        <dbReference type="EMBL" id="OAQ40300.1"/>
    </source>
</evidence>
<dbReference type="STRING" id="1826909.A5893_04930"/>
<protein>
    <submittedName>
        <fullName evidence="1">Uncharacterized protein</fullName>
    </submittedName>
</protein>
<keyword evidence="2" id="KW-1185">Reference proteome</keyword>
<reference evidence="1 2" key="2">
    <citation type="submission" date="2016-06" db="EMBL/GenBank/DDBJ databases">
        <title>Pedobacter psychrophilus sp. nov., isolated from Antarctic fragmentary rock.</title>
        <authorList>
            <person name="Svec P."/>
        </authorList>
    </citation>
    <scope>NUCLEOTIDE SEQUENCE [LARGE SCALE GENOMIC DNA]</scope>
    <source>
        <strain evidence="1 2">CCM 8644</strain>
    </source>
</reference>
<sequence>MNGLEILNSNTINWGDNTGGKNKGLIKTLMFQTFRGGQGVEWESNVDSYIIYDNIKVTKDPTAAF</sequence>
<accession>A0A179DHW1</accession>